<dbReference type="STRING" id="1280954.HPO_17455"/>
<keyword evidence="2" id="KW-1185">Reference proteome</keyword>
<accession>A0A062VC65</accession>
<dbReference type="AlphaFoldDB" id="A0A062VC65"/>
<dbReference type="PATRIC" id="fig|1280954.3.peg.3522"/>
<dbReference type="EMBL" id="ARYM01000029">
    <property type="protein sequence ID" value="KCZ96958.1"/>
    <property type="molecule type" value="Genomic_DNA"/>
</dbReference>
<dbReference type="OrthoDB" id="6978364at2"/>
<evidence type="ECO:0000313" key="1">
    <source>
        <dbReference type="EMBL" id="KCZ96958.1"/>
    </source>
</evidence>
<dbReference type="RefSeq" id="WP_035601732.1">
    <property type="nucleotide sequence ID" value="NZ_ARYM01000029.1"/>
</dbReference>
<protein>
    <submittedName>
        <fullName evidence="1">Uncharacterized protein</fullName>
    </submittedName>
</protein>
<gene>
    <name evidence="1" type="ORF">HPO_17455</name>
</gene>
<reference evidence="1 2" key="1">
    <citation type="journal article" date="2014" name="Antonie Van Leeuwenhoek">
        <title>Hyphomonas beringensis sp. nov. and Hyphomonas chukchiensis sp. nov., isolated from surface seawater of the Bering Sea and Chukchi Sea.</title>
        <authorList>
            <person name="Li C."/>
            <person name="Lai Q."/>
            <person name="Li G."/>
            <person name="Dong C."/>
            <person name="Wang J."/>
            <person name="Liao Y."/>
            <person name="Shao Z."/>
        </authorList>
    </citation>
    <scope>NUCLEOTIDE SEQUENCE [LARGE SCALE GENOMIC DNA]</scope>
    <source>
        <strain evidence="1 2">PS728</strain>
    </source>
</reference>
<organism evidence="1 2">
    <name type="scientific">Hyphomonas polymorpha PS728</name>
    <dbReference type="NCBI Taxonomy" id="1280954"/>
    <lineage>
        <taxon>Bacteria</taxon>
        <taxon>Pseudomonadati</taxon>
        <taxon>Pseudomonadota</taxon>
        <taxon>Alphaproteobacteria</taxon>
        <taxon>Hyphomonadales</taxon>
        <taxon>Hyphomonadaceae</taxon>
        <taxon>Hyphomonas</taxon>
    </lineage>
</organism>
<comment type="caution">
    <text evidence="1">The sequence shown here is derived from an EMBL/GenBank/DDBJ whole genome shotgun (WGS) entry which is preliminary data.</text>
</comment>
<dbReference type="eggNOG" id="ENOG5032WMZ">
    <property type="taxonomic scope" value="Bacteria"/>
</dbReference>
<sequence>MTQIGRPKKEPPPDAALRIRELASEGHSLLGIANMFGTSADTLRRWFADFPELKEQFDLGREKERFTLTDLLYRKALAGDTIAAMFLLKARHGYKEGEQHDAAASRVNITFQLPAALPMSALPVIDVHGQPIPEPFALPAPLLDGAGGD</sequence>
<dbReference type="Proteomes" id="UP000027100">
    <property type="component" value="Unassembled WGS sequence"/>
</dbReference>
<evidence type="ECO:0000313" key="2">
    <source>
        <dbReference type="Proteomes" id="UP000027100"/>
    </source>
</evidence>
<name>A0A062VC65_9PROT</name>
<proteinExistence type="predicted"/>